<gene>
    <name evidence="2" type="ORF">EDX97_07290</name>
</gene>
<proteinExistence type="predicted"/>
<organism evidence="2 3">
    <name type="scientific">Absicoccus porci</name>
    <dbReference type="NCBI Taxonomy" id="2486576"/>
    <lineage>
        <taxon>Bacteria</taxon>
        <taxon>Bacillati</taxon>
        <taxon>Bacillota</taxon>
        <taxon>Erysipelotrichia</taxon>
        <taxon>Erysipelotrichales</taxon>
        <taxon>Erysipelotrichaceae</taxon>
        <taxon>Absicoccus</taxon>
    </lineage>
</organism>
<dbReference type="AlphaFoldDB" id="A0A3N0I0Z4"/>
<reference evidence="2 3" key="1">
    <citation type="submission" date="2018-11" db="EMBL/GenBank/DDBJ databases">
        <title>Clostridium sp. nov., a member of the family Erysipelotrichaceae isolated from pig faeces.</title>
        <authorList>
            <person name="Chang Y.-H."/>
        </authorList>
    </citation>
    <scope>NUCLEOTIDE SEQUENCE [LARGE SCALE GENOMIC DNA]</scope>
    <source>
        <strain evidence="2 3">YH-panp20</strain>
    </source>
</reference>
<sequence length="184" mass="21226">MKTCLLIIDQQRGNRELDRLYDDIQANQTIQAAVDLAQTKWFDQVYACGFINPPQSVWQEKMHWHGLSKESSYLIDTEIQRIADQEFYHSSYFPITKELSQFLEWKNMERVLVCGMETDCCVLFGACQLFEMGYDVAVAGYACASSTGLKSHQAGLTSISHRLPKDALLMDQKEVEQWIQKEKK</sequence>
<dbReference type="Gene3D" id="3.40.50.850">
    <property type="entry name" value="Isochorismatase-like"/>
    <property type="match status" value="1"/>
</dbReference>
<keyword evidence="3" id="KW-1185">Reference proteome</keyword>
<dbReference type="InterPro" id="IPR036380">
    <property type="entry name" value="Isochorismatase-like_sf"/>
</dbReference>
<evidence type="ECO:0000313" key="3">
    <source>
        <dbReference type="Proteomes" id="UP000276568"/>
    </source>
</evidence>
<dbReference type="OrthoDB" id="9789777at2"/>
<evidence type="ECO:0000259" key="1">
    <source>
        <dbReference type="Pfam" id="PF00857"/>
    </source>
</evidence>
<name>A0A3N0I0Z4_9FIRM</name>
<dbReference type="InterPro" id="IPR000868">
    <property type="entry name" value="Isochorismatase-like_dom"/>
</dbReference>
<protein>
    <submittedName>
        <fullName evidence="2">Isochorismatase family protein</fullName>
    </submittedName>
</protein>
<dbReference type="EMBL" id="RJQC01000002">
    <property type="protein sequence ID" value="RNM30578.1"/>
    <property type="molecule type" value="Genomic_DNA"/>
</dbReference>
<evidence type="ECO:0000313" key="2">
    <source>
        <dbReference type="EMBL" id="RNM30578.1"/>
    </source>
</evidence>
<dbReference type="SUPFAM" id="SSF52499">
    <property type="entry name" value="Isochorismatase-like hydrolases"/>
    <property type="match status" value="1"/>
</dbReference>
<comment type="caution">
    <text evidence="2">The sequence shown here is derived from an EMBL/GenBank/DDBJ whole genome shotgun (WGS) entry which is preliminary data.</text>
</comment>
<feature type="domain" description="Isochorismatase-like" evidence="1">
    <location>
        <begin position="3"/>
        <end position="162"/>
    </location>
</feature>
<dbReference type="RefSeq" id="WP_128520487.1">
    <property type="nucleotide sequence ID" value="NZ_CAUWBR010000021.1"/>
</dbReference>
<dbReference type="Pfam" id="PF00857">
    <property type="entry name" value="Isochorismatase"/>
    <property type="match status" value="1"/>
</dbReference>
<accession>A0A3N0I0Z4</accession>
<dbReference type="Proteomes" id="UP000276568">
    <property type="component" value="Unassembled WGS sequence"/>
</dbReference>